<reference evidence="2" key="2">
    <citation type="submission" date="2017-02" db="UniProtKB">
        <authorList>
            <consortium name="WormBaseParasite"/>
        </authorList>
    </citation>
    <scope>IDENTIFICATION</scope>
</reference>
<organism evidence="1 2">
    <name type="scientific">Angiostrongylus cantonensis</name>
    <name type="common">Rat lungworm</name>
    <dbReference type="NCBI Taxonomy" id="6313"/>
    <lineage>
        <taxon>Eukaryota</taxon>
        <taxon>Metazoa</taxon>
        <taxon>Ecdysozoa</taxon>
        <taxon>Nematoda</taxon>
        <taxon>Chromadorea</taxon>
        <taxon>Rhabditida</taxon>
        <taxon>Rhabditina</taxon>
        <taxon>Rhabditomorpha</taxon>
        <taxon>Strongyloidea</taxon>
        <taxon>Metastrongylidae</taxon>
        <taxon>Angiostrongylus</taxon>
    </lineage>
</organism>
<protein>
    <submittedName>
        <fullName evidence="2">PDEase domain-containing protein</fullName>
    </submittedName>
</protein>
<reference evidence="1" key="1">
    <citation type="submission" date="2012-09" db="EMBL/GenBank/DDBJ databases">
        <authorList>
            <person name="Martin A.A."/>
        </authorList>
    </citation>
    <scope>NUCLEOTIDE SEQUENCE</scope>
</reference>
<evidence type="ECO:0000313" key="1">
    <source>
        <dbReference type="Proteomes" id="UP000035642"/>
    </source>
</evidence>
<sequence length="177" mass="21012">MLPHAPDLVDLKVGFWIINCSPDTILRMATDKRLKQVERECHLEKTKEQPCDTRNDLENAWKEFMNVTNQYRKVEMCHAFDFIKHRLEMIECISGLYNDSRWPTDVPSQFWYQFTDPGIMEILVGHMREDRFHMSCRAPPTTAPHASLSAPLLEQDNLPHFCKGCWLEYKWTRHFAR</sequence>
<dbReference type="WBParaSite" id="ACAC_0000906001-mRNA-1">
    <property type="protein sequence ID" value="ACAC_0000906001-mRNA-1"/>
    <property type="gene ID" value="ACAC_0000906001"/>
</dbReference>
<dbReference type="STRING" id="6313.A0A0K0DE32"/>
<keyword evidence="1" id="KW-1185">Reference proteome</keyword>
<accession>A0A0K0DE32</accession>
<name>A0A0K0DE32_ANGCA</name>
<evidence type="ECO:0000313" key="2">
    <source>
        <dbReference type="WBParaSite" id="ACAC_0000906001-mRNA-1"/>
    </source>
</evidence>
<dbReference type="Proteomes" id="UP000035642">
    <property type="component" value="Unassembled WGS sequence"/>
</dbReference>
<proteinExistence type="predicted"/>
<dbReference type="AlphaFoldDB" id="A0A0K0DE32"/>